<dbReference type="Pfam" id="PF02470">
    <property type="entry name" value="MlaD"/>
    <property type="match status" value="1"/>
</dbReference>
<dbReference type="PANTHER" id="PTHR33371:SF4">
    <property type="entry name" value="INTERMEMBRANE PHOSPHOLIPID TRANSPORT SYSTEM BINDING PROTEIN MLAD"/>
    <property type="match status" value="1"/>
</dbReference>
<gene>
    <name evidence="2" type="ORF">DSM112329_01649</name>
</gene>
<accession>A0AAU7AT87</accession>
<evidence type="ECO:0000259" key="1">
    <source>
        <dbReference type="Pfam" id="PF02470"/>
    </source>
</evidence>
<proteinExistence type="predicted"/>
<feature type="domain" description="Mce/MlaD" evidence="1">
    <location>
        <begin position="42"/>
        <end position="119"/>
    </location>
</feature>
<dbReference type="EMBL" id="CP114014">
    <property type="protein sequence ID" value="XAY04811.1"/>
    <property type="molecule type" value="Genomic_DNA"/>
</dbReference>
<dbReference type="AlphaFoldDB" id="A0AAU7AT87"/>
<dbReference type="InterPro" id="IPR052336">
    <property type="entry name" value="MlaD_Phospholipid_Transporter"/>
</dbReference>
<evidence type="ECO:0000313" key="2">
    <source>
        <dbReference type="EMBL" id="XAY04811.1"/>
    </source>
</evidence>
<dbReference type="RefSeq" id="WP_354701336.1">
    <property type="nucleotide sequence ID" value="NZ_CP114014.1"/>
</dbReference>
<protein>
    <recommendedName>
        <fullName evidence="1">Mce/MlaD domain-containing protein</fullName>
    </recommendedName>
</protein>
<name>A0AAU7AT87_9ACTN</name>
<organism evidence="2">
    <name type="scientific">Paraconexibacter sp. AEG42_29</name>
    <dbReference type="NCBI Taxonomy" id="2997339"/>
    <lineage>
        <taxon>Bacteria</taxon>
        <taxon>Bacillati</taxon>
        <taxon>Actinomycetota</taxon>
        <taxon>Thermoleophilia</taxon>
        <taxon>Solirubrobacterales</taxon>
        <taxon>Paraconexibacteraceae</taxon>
        <taxon>Paraconexibacter</taxon>
    </lineage>
</organism>
<dbReference type="KEGG" id="parq:DSM112329_01649"/>
<dbReference type="PROSITE" id="PS51257">
    <property type="entry name" value="PROKAR_LIPOPROTEIN"/>
    <property type="match status" value="1"/>
</dbReference>
<dbReference type="InterPro" id="IPR003399">
    <property type="entry name" value="Mce/MlaD"/>
</dbReference>
<sequence>MGSKPPSAAAIATAVLFALSCFCATLFVWKAFGGTTPFQAEGYRFRASFGSDATNLTGGSSVRIAGVPVGKVVKVKPANGRFEATIELKSRYSPIPEDAKATTRIKTLLGETFVELTPGSPTAPKLAEGDSLKAANIGEPQGVDQVLGAFDLETREDFKDFLADLAVGLDGRGRDLNAILGNATPATEQLDRLVRTLDRQQPAVRALIRDAGSALSAVGERASDVQSLVRSGNSLLSATAARNTELTETIKALPPFLREGRVAADQLALVADDARPTLRTLRPVAPLVRPALVEATRLGPQLTGTFKELGPVLDAANPALPALTRTLKVARPLVKTLQDNGRELVPVVQYLNLYRGDLVTALSNLGAATQAKGERGQNYLRVILPLSNELNLGATSRAGTHRGNAYFAPGGIGKLATGLEASDCRDAGRPNGLVIGSGAPPCKVQPGFEFNGKTGYYPQVQRAAP</sequence>
<dbReference type="PANTHER" id="PTHR33371">
    <property type="entry name" value="INTERMEMBRANE PHOSPHOLIPID TRANSPORT SYSTEM BINDING PROTEIN MLAD-RELATED"/>
    <property type="match status" value="1"/>
</dbReference>
<reference evidence="2" key="1">
    <citation type="submission" date="2022-12" db="EMBL/GenBank/DDBJ databases">
        <title>Paraconexibacter alkalitolerans sp. nov. and Baekduia alba sp. nov., isolated from soil and emended description of the genera Paraconexibacter (Chun et al., 2020) and Baekduia (An et al., 2020).</title>
        <authorList>
            <person name="Vieira S."/>
            <person name="Huber K.J."/>
            <person name="Geppert A."/>
            <person name="Wolf J."/>
            <person name="Neumann-Schaal M."/>
            <person name="Muesken M."/>
            <person name="Overmann J."/>
        </authorList>
    </citation>
    <scope>NUCLEOTIDE SEQUENCE</scope>
    <source>
        <strain evidence="2">AEG42_29</strain>
    </source>
</reference>